<evidence type="ECO:0000256" key="1">
    <source>
        <dbReference type="SAM" id="MobiDB-lite"/>
    </source>
</evidence>
<feature type="region of interest" description="Disordered" evidence="1">
    <location>
        <begin position="355"/>
        <end position="432"/>
    </location>
</feature>
<name>A0A8S0VWI8_CYCAE</name>
<proteinExistence type="predicted"/>
<evidence type="ECO:0000313" key="3">
    <source>
        <dbReference type="EMBL" id="CAA7265154.1"/>
    </source>
</evidence>
<gene>
    <name evidence="3" type="ORF">AAE3_LOCUS7381</name>
</gene>
<dbReference type="OrthoDB" id="3052647at2759"/>
<evidence type="ECO:0008006" key="5">
    <source>
        <dbReference type="Google" id="ProtNLM"/>
    </source>
</evidence>
<reference evidence="3 4" key="1">
    <citation type="submission" date="2020-01" db="EMBL/GenBank/DDBJ databases">
        <authorList>
            <person name="Gupta K D."/>
        </authorList>
    </citation>
    <scope>NUCLEOTIDE SEQUENCE [LARGE SCALE GENOMIC DNA]</scope>
</reference>
<accession>A0A8S0VWI8</accession>
<keyword evidence="2" id="KW-1133">Transmembrane helix</keyword>
<comment type="caution">
    <text evidence="3">The sequence shown here is derived from an EMBL/GenBank/DDBJ whole genome shotgun (WGS) entry which is preliminary data.</text>
</comment>
<organism evidence="3 4">
    <name type="scientific">Cyclocybe aegerita</name>
    <name type="common">Black poplar mushroom</name>
    <name type="synonym">Agrocybe aegerita</name>
    <dbReference type="NCBI Taxonomy" id="1973307"/>
    <lineage>
        <taxon>Eukaryota</taxon>
        <taxon>Fungi</taxon>
        <taxon>Dikarya</taxon>
        <taxon>Basidiomycota</taxon>
        <taxon>Agaricomycotina</taxon>
        <taxon>Agaricomycetes</taxon>
        <taxon>Agaricomycetidae</taxon>
        <taxon>Agaricales</taxon>
        <taxon>Agaricineae</taxon>
        <taxon>Bolbitiaceae</taxon>
        <taxon>Cyclocybe</taxon>
    </lineage>
</organism>
<dbReference type="AlphaFoldDB" id="A0A8S0VWI8"/>
<dbReference type="Gene3D" id="2.60.120.260">
    <property type="entry name" value="Galactose-binding domain-like"/>
    <property type="match status" value="2"/>
</dbReference>
<keyword evidence="2" id="KW-0812">Transmembrane</keyword>
<dbReference type="Proteomes" id="UP000467700">
    <property type="component" value="Unassembled WGS sequence"/>
</dbReference>
<evidence type="ECO:0000313" key="4">
    <source>
        <dbReference type="Proteomes" id="UP000467700"/>
    </source>
</evidence>
<keyword evidence="4" id="KW-1185">Reference proteome</keyword>
<keyword evidence="2" id="KW-0472">Membrane</keyword>
<dbReference type="EMBL" id="CACVBS010000047">
    <property type="protein sequence ID" value="CAA7265154.1"/>
    <property type="molecule type" value="Genomic_DNA"/>
</dbReference>
<feature type="transmembrane region" description="Helical" evidence="2">
    <location>
        <begin position="301"/>
        <end position="324"/>
    </location>
</feature>
<feature type="compositionally biased region" description="Low complexity" evidence="1">
    <location>
        <begin position="355"/>
        <end position="392"/>
    </location>
</feature>
<evidence type="ECO:0000256" key="2">
    <source>
        <dbReference type="SAM" id="Phobius"/>
    </source>
</evidence>
<protein>
    <recommendedName>
        <fullName evidence="5">Transmembrane protein</fullName>
    </recommendedName>
</protein>
<sequence length="461" mass="50245">MTAKDSNGYVVIDDTDSAIQYTGSWVEVDGRRFDGIGNFGPTHRGSLHFGEAGSSLSFTFNGTAGYLQGTNTEETLDGSPPDSGSEPLEWECLIDGKPLASSASVAAVVPENNWRFCEWDDLPAGPLHTVTFNVIGGTGGRGFFFDRIDYSPTAGSMRSNQSVIIAASNPRISYSPSWRPLGLNKMTSVLEATMSFDFVGTSIAFYGQALASRNKSDINYRIDSQMPINLDLPGNLNLTQINQLYFETPTRTTGKHTLTVTYFGNPGVLPLILSSLIVHNEVEINADAAIASSTKSPLGPILGGVFGLTVFLSVIATTVWCLLCRRRYQSRRRRSGRVRSADVLARPFADFSLSSPQAPYQSYSSTPYSSRTALNPVPSTSSHTFSPSSTPPRNAHRTKELPPLPRQSRIMPSPPQPCVTNSQSLIPEPQYPPRSIRHQDSGLRLLTHVLPIEHPPEYTPT</sequence>